<protein>
    <submittedName>
        <fullName evidence="3">Metal-sensing transcriptional repressor</fullName>
    </submittedName>
</protein>
<evidence type="ECO:0000313" key="3">
    <source>
        <dbReference type="EMBL" id="MUM77466.1"/>
    </source>
</evidence>
<sequence>MSVRFASRVGLRVDLLPPIFPFWTVDTAADGLKVLSRKTLPKWLVVRKTAVAGPPPSKGRYPGRVGYFPRARQSGERPDDVTTAPQRPGRALNKECAVNASEQEQERLKQNVLSRMKRIEGQVRGIQRMVEEGKECEDILAQVRAVRSALQSANKLILKRYMLRCYTETVSDAKDGREDQESLEKFIKVLTGFVDG</sequence>
<comment type="caution">
    <text evidence="3">The sequence shown here is derived from an EMBL/GenBank/DDBJ whole genome shotgun (WGS) entry which is preliminary data.</text>
</comment>
<comment type="similarity">
    <text evidence="1">Belongs to the FrmR/RcnR family.</text>
</comment>
<dbReference type="AlphaFoldDB" id="A0A7K1KMZ9"/>
<evidence type="ECO:0000256" key="1">
    <source>
        <dbReference type="ARBA" id="ARBA00005260"/>
    </source>
</evidence>
<evidence type="ECO:0000313" key="4">
    <source>
        <dbReference type="Proteomes" id="UP000461162"/>
    </source>
</evidence>
<feature type="region of interest" description="Disordered" evidence="2">
    <location>
        <begin position="69"/>
        <end position="88"/>
    </location>
</feature>
<name>A0A7K1KMZ9_9BACT</name>
<dbReference type="EMBL" id="WODC01000004">
    <property type="protein sequence ID" value="MUM77466.1"/>
    <property type="molecule type" value="Genomic_DNA"/>
</dbReference>
<dbReference type="Pfam" id="PF02583">
    <property type="entry name" value="Trns_repr_metal"/>
    <property type="match status" value="1"/>
</dbReference>
<keyword evidence="4" id="KW-1185">Reference proteome</keyword>
<dbReference type="InterPro" id="IPR038390">
    <property type="entry name" value="Metal_Tscrpt_repr_sf"/>
</dbReference>
<dbReference type="PANTHER" id="PTHR33677:SF5">
    <property type="entry name" value="TRANSCRIPTIONAL REPRESSOR FRMR"/>
    <property type="match status" value="1"/>
</dbReference>
<dbReference type="PANTHER" id="PTHR33677">
    <property type="entry name" value="TRANSCRIPTIONAL REPRESSOR FRMR-RELATED"/>
    <property type="match status" value="1"/>
</dbReference>
<evidence type="ECO:0000256" key="2">
    <source>
        <dbReference type="SAM" id="MobiDB-lite"/>
    </source>
</evidence>
<dbReference type="CDD" id="cd10148">
    <property type="entry name" value="CsoR-like_DUF156"/>
    <property type="match status" value="1"/>
</dbReference>
<organism evidence="3 4">
    <name type="scientific">Pseudodesulfovibrio alkaliphilus</name>
    <dbReference type="NCBI Taxonomy" id="2661613"/>
    <lineage>
        <taxon>Bacteria</taxon>
        <taxon>Pseudomonadati</taxon>
        <taxon>Thermodesulfobacteriota</taxon>
        <taxon>Desulfovibrionia</taxon>
        <taxon>Desulfovibrionales</taxon>
        <taxon>Desulfovibrionaceae</taxon>
    </lineage>
</organism>
<dbReference type="Proteomes" id="UP000461162">
    <property type="component" value="Unassembled WGS sequence"/>
</dbReference>
<gene>
    <name evidence="3" type="ORF">GKC30_07475</name>
</gene>
<accession>A0A7K1KMZ9</accession>
<dbReference type="Gene3D" id="1.20.58.1000">
    <property type="entry name" value="Metal-sensitive repressor, helix protomer"/>
    <property type="match status" value="1"/>
</dbReference>
<dbReference type="GO" id="GO:0045892">
    <property type="term" value="P:negative regulation of DNA-templated transcription"/>
    <property type="evidence" value="ECO:0007669"/>
    <property type="project" value="UniProtKB-ARBA"/>
</dbReference>
<dbReference type="InterPro" id="IPR003735">
    <property type="entry name" value="Metal_Tscrpt_repr"/>
</dbReference>
<dbReference type="GO" id="GO:0003677">
    <property type="term" value="F:DNA binding"/>
    <property type="evidence" value="ECO:0007669"/>
    <property type="project" value="InterPro"/>
</dbReference>
<reference evidence="3 4" key="1">
    <citation type="submission" date="2019-11" db="EMBL/GenBank/DDBJ databases">
        <title>Pseudodesulfovibrio alkaliphilus, sp. nov., an alkaliphilic sulfate-reducing bacteria from mud volcano of Taman peninsula, Russia.</title>
        <authorList>
            <person name="Frolova A."/>
            <person name="Merkel A.Y."/>
            <person name="Slobodkin A.I."/>
        </authorList>
    </citation>
    <scope>NUCLEOTIDE SEQUENCE [LARGE SCALE GENOMIC DNA]</scope>
    <source>
        <strain evidence="3 4">F-1</strain>
    </source>
</reference>
<proteinExistence type="inferred from homology"/>
<dbReference type="GO" id="GO:0046872">
    <property type="term" value="F:metal ion binding"/>
    <property type="evidence" value="ECO:0007669"/>
    <property type="project" value="InterPro"/>
</dbReference>